<dbReference type="PANTHER" id="PTHR45748:SF7">
    <property type="entry name" value="1-PHOSPHATIDYLINOSITOL 3-PHOSPHATE 5-KINASE-RELATED"/>
    <property type="match status" value="1"/>
</dbReference>
<evidence type="ECO:0000313" key="4">
    <source>
        <dbReference type="Proteomes" id="UP000824890"/>
    </source>
</evidence>
<gene>
    <name evidence="3" type="ORF">HID58_095162</name>
</gene>
<reference evidence="3 4" key="1">
    <citation type="submission" date="2021-05" db="EMBL/GenBank/DDBJ databases">
        <title>Genome Assembly of Synthetic Allotetraploid Brassica napus Reveals Homoeologous Exchanges between Subgenomes.</title>
        <authorList>
            <person name="Davis J.T."/>
        </authorList>
    </citation>
    <scope>NUCLEOTIDE SEQUENCE [LARGE SCALE GENOMIC DNA]</scope>
    <source>
        <strain evidence="4">cv. Da-Ae</strain>
        <tissue evidence="3">Seedling</tissue>
    </source>
</reference>
<feature type="compositionally biased region" description="Polar residues" evidence="2">
    <location>
        <begin position="42"/>
        <end position="51"/>
    </location>
</feature>
<dbReference type="EMBL" id="JAGKQM010001905">
    <property type="protein sequence ID" value="KAH0850877.1"/>
    <property type="molecule type" value="Genomic_DNA"/>
</dbReference>
<proteinExistence type="predicted"/>
<keyword evidence="1" id="KW-0175">Coiled coil</keyword>
<organism evidence="3 4">
    <name type="scientific">Brassica napus</name>
    <name type="common">Rape</name>
    <dbReference type="NCBI Taxonomy" id="3708"/>
    <lineage>
        <taxon>Eukaryota</taxon>
        <taxon>Viridiplantae</taxon>
        <taxon>Streptophyta</taxon>
        <taxon>Embryophyta</taxon>
        <taxon>Tracheophyta</taxon>
        <taxon>Spermatophyta</taxon>
        <taxon>Magnoliopsida</taxon>
        <taxon>eudicotyledons</taxon>
        <taxon>Gunneridae</taxon>
        <taxon>Pentapetalae</taxon>
        <taxon>rosids</taxon>
        <taxon>malvids</taxon>
        <taxon>Brassicales</taxon>
        <taxon>Brassicaceae</taxon>
        <taxon>Brassiceae</taxon>
        <taxon>Brassica</taxon>
    </lineage>
</organism>
<comment type="caution">
    <text evidence="3">The sequence shown here is derived from an EMBL/GenBank/DDBJ whole genome shotgun (WGS) entry which is preliminary data.</text>
</comment>
<protein>
    <recommendedName>
        <fullName evidence="5">1-phosphatidylinositol-3-phosphate 5-kinase</fullName>
    </recommendedName>
</protein>
<feature type="compositionally biased region" description="Basic and acidic residues" evidence="2">
    <location>
        <begin position="52"/>
        <end position="63"/>
    </location>
</feature>
<dbReference type="Proteomes" id="UP000824890">
    <property type="component" value="Unassembled WGS sequence"/>
</dbReference>
<dbReference type="PANTHER" id="PTHR45748">
    <property type="entry name" value="1-PHOSPHATIDYLINOSITOL 3-PHOSPHATE 5-KINASE-RELATED"/>
    <property type="match status" value="1"/>
</dbReference>
<evidence type="ECO:0000256" key="2">
    <source>
        <dbReference type="SAM" id="MobiDB-lite"/>
    </source>
</evidence>
<feature type="region of interest" description="Disordered" evidence="2">
    <location>
        <begin position="42"/>
        <end position="70"/>
    </location>
</feature>
<evidence type="ECO:0000256" key="1">
    <source>
        <dbReference type="SAM" id="Coils"/>
    </source>
</evidence>
<evidence type="ECO:0008006" key="5">
    <source>
        <dbReference type="Google" id="ProtNLM"/>
    </source>
</evidence>
<feature type="coiled-coil region" evidence="1">
    <location>
        <begin position="280"/>
        <end position="311"/>
    </location>
</feature>
<accession>A0ABQ7X4R9</accession>
<keyword evidence="4" id="KW-1185">Reference proteome</keyword>
<name>A0ABQ7X4R9_BRANA</name>
<feature type="region of interest" description="Disordered" evidence="2">
    <location>
        <begin position="330"/>
        <end position="351"/>
    </location>
</feature>
<evidence type="ECO:0000313" key="3">
    <source>
        <dbReference type="EMBL" id="KAH0850877.1"/>
    </source>
</evidence>
<sequence length="351" mass="39704">MTPLPSNITASRLYEKRTQSRNLQNLSKPHIMDKLQDNGSEVTAIQQQNSETPKEPQSQKEEFPPAPSDHQSILVSLSSRSVWKGTVCERSHLFRIKYYGSFDKPLGRFLRDHLFDQLVTQINARIVGCRSCEMPSEAHVHCYTHRQGSLTISVKKLQDYLLPGEKEGKIWMWHRCLRCPRPNGFPPAILRVVMSDAAWGLSFGKFLELSFSNHLAASRVACCGHSLHRDCLRFYGFGNMVACFRYSTIDVHSVYLPPSVAERAELLFSEVLNAISQIAVKGSRRRIGELEELLQREKAEFEENMQRMLQREVKEGQPRTLREMNAGTNTLLAGSEVDPNPDGGSTGDTLG</sequence>